<organism evidence="2 3">
    <name type="scientific">Citrus clementina</name>
    <name type="common">Clementine</name>
    <name type="synonym">Citrus deliciosa x Citrus sinensis</name>
    <dbReference type="NCBI Taxonomy" id="85681"/>
    <lineage>
        <taxon>Eukaryota</taxon>
        <taxon>Viridiplantae</taxon>
        <taxon>Streptophyta</taxon>
        <taxon>Embryophyta</taxon>
        <taxon>Tracheophyta</taxon>
        <taxon>Spermatophyta</taxon>
        <taxon>Magnoliopsida</taxon>
        <taxon>eudicotyledons</taxon>
        <taxon>Gunneridae</taxon>
        <taxon>Pentapetalae</taxon>
        <taxon>rosids</taxon>
        <taxon>malvids</taxon>
        <taxon>Sapindales</taxon>
        <taxon>Rutaceae</taxon>
        <taxon>Aurantioideae</taxon>
        <taxon>Citrus</taxon>
    </lineage>
</organism>
<dbReference type="KEGG" id="cic:CICLE_v10017527mg"/>
<evidence type="ECO:0000256" key="1">
    <source>
        <dbReference type="SAM" id="Phobius"/>
    </source>
</evidence>
<dbReference type="InParanoid" id="V4UGK9"/>
<keyword evidence="3" id="KW-1185">Reference proteome</keyword>
<protein>
    <submittedName>
        <fullName evidence="2">Uncharacterized protein</fullName>
    </submittedName>
</protein>
<keyword evidence="1" id="KW-1133">Transmembrane helix</keyword>
<name>V4UGK9_CITCL</name>
<gene>
    <name evidence="2" type="ORF">CICLE_v10017527mg</name>
</gene>
<dbReference type="EMBL" id="KI536312">
    <property type="protein sequence ID" value="ESR61441.1"/>
    <property type="molecule type" value="Genomic_DNA"/>
</dbReference>
<proteinExistence type="predicted"/>
<keyword evidence="1" id="KW-0812">Transmembrane</keyword>
<evidence type="ECO:0000313" key="3">
    <source>
        <dbReference type="Proteomes" id="UP000030687"/>
    </source>
</evidence>
<reference evidence="2 3" key="1">
    <citation type="submission" date="2013-10" db="EMBL/GenBank/DDBJ databases">
        <authorList>
            <consortium name="International Citrus Genome Consortium"/>
            <person name="Jenkins J."/>
            <person name="Schmutz J."/>
            <person name="Prochnik S."/>
            <person name="Rokhsar D."/>
            <person name="Gmitter F."/>
            <person name="Ollitrault P."/>
            <person name="Machado M."/>
            <person name="Talon M."/>
            <person name="Wincker P."/>
            <person name="Jaillon O."/>
            <person name="Morgante M."/>
        </authorList>
    </citation>
    <scope>NUCLEOTIDE SEQUENCE</scope>
    <source>
        <strain evidence="3">cv. Clemenules</strain>
    </source>
</reference>
<evidence type="ECO:0000313" key="2">
    <source>
        <dbReference type="EMBL" id="ESR61441.1"/>
    </source>
</evidence>
<accession>V4UGK9</accession>
<dbReference type="AlphaFoldDB" id="V4UGK9"/>
<sequence>MHLQTANPFSLALSFFAGLDQPSPPSLPFDQSSLSKFTLCIYVMLCIYGAYYMLMGNALWGFQMHVFANCQPFTFIYLDFCSLRQE</sequence>
<dbReference type="Proteomes" id="UP000030687">
    <property type="component" value="Unassembled WGS sequence"/>
</dbReference>
<feature type="transmembrane region" description="Helical" evidence="1">
    <location>
        <begin position="34"/>
        <end position="54"/>
    </location>
</feature>
<dbReference type="Gramene" id="ESR61441">
    <property type="protein sequence ID" value="ESR61441"/>
    <property type="gene ID" value="CICLE_v10017527mg"/>
</dbReference>
<keyword evidence="1" id="KW-0472">Membrane</keyword>